<sequence>MKVGYGEDVLVGNSLVDLYSKCGKLDSSRQVFDMILEKDVYTWNLMIGGYCQAGYCGKAHDLFMKMQESDVLPNVITWNVMITGHIQSGDEDQAMHLFQRMGVLSETVLHGMLLLLATYGMDRKIKHWVSSSKCSLLV</sequence>
<evidence type="ECO:0000256" key="1">
    <source>
        <dbReference type="ARBA" id="ARBA00022737"/>
    </source>
</evidence>
<dbReference type="GO" id="GO:0009451">
    <property type="term" value="P:RNA modification"/>
    <property type="evidence" value="ECO:0007669"/>
    <property type="project" value="InterPro"/>
</dbReference>
<protein>
    <submittedName>
        <fullName evidence="3">Pentatricopeptide repeat-containing At1g19720-like</fullName>
    </submittedName>
</protein>
<proteinExistence type="predicted"/>
<feature type="repeat" description="PPR" evidence="2">
    <location>
        <begin position="74"/>
        <end position="108"/>
    </location>
</feature>
<evidence type="ECO:0000313" key="3">
    <source>
        <dbReference type="EMBL" id="CAA2956540.1"/>
    </source>
</evidence>
<accession>A0A8S0PRD4</accession>
<reference evidence="3 4" key="1">
    <citation type="submission" date="2019-12" db="EMBL/GenBank/DDBJ databases">
        <authorList>
            <person name="Alioto T."/>
            <person name="Alioto T."/>
            <person name="Gomez Garrido J."/>
        </authorList>
    </citation>
    <scope>NUCLEOTIDE SEQUENCE [LARGE SCALE GENOMIC DNA]</scope>
</reference>
<dbReference type="InterPro" id="IPR011990">
    <property type="entry name" value="TPR-like_helical_dom_sf"/>
</dbReference>
<dbReference type="InterPro" id="IPR046960">
    <property type="entry name" value="PPR_At4g14850-like_plant"/>
</dbReference>
<dbReference type="Gene3D" id="1.25.40.10">
    <property type="entry name" value="Tetratricopeptide repeat domain"/>
    <property type="match status" value="1"/>
</dbReference>
<dbReference type="InterPro" id="IPR002885">
    <property type="entry name" value="PPR_rpt"/>
</dbReference>
<keyword evidence="4" id="KW-1185">Reference proteome</keyword>
<name>A0A8S0PRD4_OLEEU</name>
<evidence type="ECO:0000256" key="2">
    <source>
        <dbReference type="PROSITE-ProRule" id="PRU00708"/>
    </source>
</evidence>
<feature type="repeat" description="PPR" evidence="2">
    <location>
        <begin position="39"/>
        <end position="73"/>
    </location>
</feature>
<dbReference type="PROSITE" id="PS51375">
    <property type="entry name" value="PPR"/>
    <property type="match status" value="2"/>
</dbReference>
<comment type="caution">
    <text evidence="3">The sequence shown here is derived from an EMBL/GenBank/DDBJ whole genome shotgun (WGS) entry which is preliminary data.</text>
</comment>
<dbReference type="Proteomes" id="UP000594638">
    <property type="component" value="Unassembled WGS sequence"/>
</dbReference>
<dbReference type="GO" id="GO:0003723">
    <property type="term" value="F:RNA binding"/>
    <property type="evidence" value="ECO:0007669"/>
    <property type="project" value="InterPro"/>
</dbReference>
<dbReference type="PANTHER" id="PTHR47926">
    <property type="entry name" value="PENTATRICOPEPTIDE REPEAT-CONTAINING PROTEIN"/>
    <property type="match status" value="1"/>
</dbReference>
<dbReference type="PANTHER" id="PTHR47926:SF411">
    <property type="entry name" value="PENTATRICOPEPTIDE REPEAT-CONTAINING PROTEIN"/>
    <property type="match status" value="1"/>
</dbReference>
<dbReference type="NCBIfam" id="TIGR00756">
    <property type="entry name" value="PPR"/>
    <property type="match status" value="2"/>
</dbReference>
<dbReference type="Pfam" id="PF13041">
    <property type="entry name" value="PPR_2"/>
    <property type="match status" value="1"/>
</dbReference>
<organism evidence="3 4">
    <name type="scientific">Olea europaea subsp. europaea</name>
    <dbReference type="NCBI Taxonomy" id="158383"/>
    <lineage>
        <taxon>Eukaryota</taxon>
        <taxon>Viridiplantae</taxon>
        <taxon>Streptophyta</taxon>
        <taxon>Embryophyta</taxon>
        <taxon>Tracheophyta</taxon>
        <taxon>Spermatophyta</taxon>
        <taxon>Magnoliopsida</taxon>
        <taxon>eudicotyledons</taxon>
        <taxon>Gunneridae</taxon>
        <taxon>Pentapetalae</taxon>
        <taxon>asterids</taxon>
        <taxon>lamiids</taxon>
        <taxon>Lamiales</taxon>
        <taxon>Oleaceae</taxon>
        <taxon>Oleeae</taxon>
        <taxon>Olea</taxon>
    </lineage>
</organism>
<gene>
    <name evidence="3" type="ORF">OLEA9_A039478</name>
</gene>
<dbReference type="Gramene" id="OE9A039478T1">
    <property type="protein sequence ID" value="OE9A039478C1"/>
    <property type="gene ID" value="OE9A039478"/>
</dbReference>
<dbReference type="AlphaFoldDB" id="A0A8S0PRD4"/>
<dbReference type="OrthoDB" id="1436350at2759"/>
<dbReference type="EMBL" id="CACTIH010000190">
    <property type="protein sequence ID" value="CAA2956540.1"/>
    <property type="molecule type" value="Genomic_DNA"/>
</dbReference>
<dbReference type="FunFam" id="1.25.40.10:FF:000393">
    <property type="entry name" value="Pentatricopeptide repeat-containing protein At1g20230"/>
    <property type="match status" value="1"/>
</dbReference>
<keyword evidence="1" id="KW-0677">Repeat</keyword>
<evidence type="ECO:0000313" key="4">
    <source>
        <dbReference type="Proteomes" id="UP000594638"/>
    </source>
</evidence>